<gene>
    <name evidence="1" type="ORF">MON38_09990</name>
</gene>
<accession>A0A9X1VJX8</accession>
<dbReference type="Proteomes" id="UP001139193">
    <property type="component" value="Unassembled WGS sequence"/>
</dbReference>
<name>A0A9X1VJX8_9BACT</name>
<keyword evidence="2" id="KW-1185">Reference proteome</keyword>
<evidence type="ECO:0000313" key="1">
    <source>
        <dbReference type="EMBL" id="MCI1187751.1"/>
    </source>
</evidence>
<dbReference type="AlphaFoldDB" id="A0A9X1VJX8"/>
<proteinExistence type="predicted"/>
<reference evidence="1" key="1">
    <citation type="submission" date="2022-03" db="EMBL/GenBank/DDBJ databases">
        <title>Bacterial whole genome sequence for Hymenobacter sp. DH14.</title>
        <authorList>
            <person name="Le V."/>
        </authorList>
    </citation>
    <scope>NUCLEOTIDE SEQUENCE</scope>
    <source>
        <strain evidence="1">DH14</strain>
    </source>
</reference>
<dbReference type="EMBL" id="JALBGC010000003">
    <property type="protein sequence ID" value="MCI1187751.1"/>
    <property type="molecule type" value="Genomic_DNA"/>
</dbReference>
<sequence>MAHEHRAAEVESPQHVEQVGGVAGQAAVALAAVLAQPRAAGAHQIEPHHAVMGFKSRQQRLPDGLGAAQAVQQHQGLPAPARYVHVAAR</sequence>
<comment type="caution">
    <text evidence="1">The sequence shown here is derived from an EMBL/GenBank/DDBJ whole genome shotgun (WGS) entry which is preliminary data.</text>
</comment>
<protein>
    <submittedName>
        <fullName evidence="1">Uncharacterized protein</fullName>
    </submittedName>
</protein>
<evidence type="ECO:0000313" key="2">
    <source>
        <dbReference type="Proteomes" id="UP001139193"/>
    </source>
</evidence>
<organism evidence="1 2">
    <name type="scientific">Hymenobacter cyanobacteriorum</name>
    <dbReference type="NCBI Taxonomy" id="2926463"/>
    <lineage>
        <taxon>Bacteria</taxon>
        <taxon>Pseudomonadati</taxon>
        <taxon>Bacteroidota</taxon>
        <taxon>Cytophagia</taxon>
        <taxon>Cytophagales</taxon>
        <taxon>Hymenobacteraceae</taxon>
        <taxon>Hymenobacter</taxon>
    </lineage>
</organism>